<organism evidence="5 6">
    <name type="scientific">Proteus columbae</name>
    <dbReference type="NCBI Taxonomy" id="1987580"/>
    <lineage>
        <taxon>Bacteria</taxon>
        <taxon>Pseudomonadati</taxon>
        <taxon>Pseudomonadota</taxon>
        <taxon>Gammaproteobacteria</taxon>
        <taxon>Enterobacterales</taxon>
        <taxon>Morganellaceae</taxon>
        <taxon>Proteus</taxon>
    </lineage>
</organism>
<dbReference type="InterPro" id="IPR003540">
    <property type="entry name" value="ADP-ribosyltransferase"/>
</dbReference>
<dbReference type="SUPFAM" id="SSF56399">
    <property type="entry name" value="ADP-ribosylation"/>
    <property type="match status" value="1"/>
</dbReference>
<feature type="domain" description="ADP ribosyltransferase" evidence="4">
    <location>
        <begin position="9"/>
        <end position="174"/>
    </location>
</feature>
<proteinExistence type="predicted"/>
<evidence type="ECO:0000313" key="6">
    <source>
        <dbReference type="Proteomes" id="UP000464700"/>
    </source>
</evidence>
<dbReference type="Proteomes" id="UP000464700">
    <property type="component" value="Chromosome"/>
</dbReference>
<evidence type="ECO:0000259" key="4">
    <source>
        <dbReference type="Pfam" id="PF03496"/>
    </source>
</evidence>
<name>A0A6I7D606_9GAMM</name>
<dbReference type="GO" id="GO:0106274">
    <property type="term" value="F:NAD+-protein-arginine ADP-ribosyltransferase activity"/>
    <property type="evidence" value="ECO:0007669"/>
    <property type="project" value="UniProtKB-EC"/>
</dbReference>
<gene>
    <name evidence="5" type="ORF">F1325_06595</name>
</gene>
<evidence type="ECO:0000256" key="1">
    <source>
        <dbReference type="ARBA" id="ARBA00012031"/>
    </source>
</evidence>
<evidence type="ECO:0000256" key="3">
    <source>
        <dbReference type="ARBA" id="ARBA00047597"/>
    </source>
</evidence>
<dbReference type="Pfam" id="PF03496">
    <property type="entry name" value="ADPrib_exo_Tox"/>
    <property type="match status" value="1"/>
</dbReference>
<dbReference type="KEGG" id="pcol:F1325_06595"/>
<protein>
    <recommendedName>
        <fullName evidence="1">NAD(+)--protein-arginine ADP-ribosyltransferase</fullName>
        <ecNumber evidence="1">2.4.2.31</ecNumber>
    </recommendedName>
    <alternativeName>
        <fullName evidence="2">NAD(+)--arginine ADP-ribosyltransferase</fullName>
    </alternativeName>
</protein>
<dbReference type="EC" id="2.4.2.31" evidence="1"/>
<reference evidence="5 6" key="1">
    <citation type="submission" date="2019-09" db="EMBL/GenBank/DDBJ databases">
        <title>Emergence of a chromosome-mediated tetracycline resistance gene in Proteus strain.</title>
        <authorList>
            <person name="He D."/>
            <person name="Wang L."/>
        </authorList>
    </citation>
    <scope>NUCLEOTIDE SEQUENCE [LARGE SCALE GENOMIC DNA]</scope>
    <source>
        <strain evidence="5 6">T60</strain>
    </source>
</reference>
<sequence>MRVKMQNVDYNLLTEKQKKAFKAYKNSSDIIFNMSFAYHINEILLHNWVVPVEYEDYLIGLDELFNLHQLESNEILHRACFEDVVKNFLDKEEGISVYPAFMSTSISDNNLSEHFAGSRPNIGLPCYLRINCKAGARAILLEDNPSVVGESEVLLPRGSCFKLLNTTKITDQKAIEKLAGYHAKKFNTIVMYELELLS</sequence>
<keyword evidence="6" id="KW-1185">Reference proteome</keyword>
<dbReference type="Gene3D" id="3.90.176.10">
    <property type="entry name" value="Toxin ADP-ribosyltransferase, Chain A, domain 1"/>
    <property type="match status" value="1"/>
</dbReference>
<evidence type="ECO:0000313" key="5">
    <source>
        <dbReference type="EMBL" id="QHN10144.1"/>
    </source>
</evidence>
<accession>A0A6I7D606</accession>
<dbReference type="PROSITE" id="PS51996">
    <property type="entry name" value="TR_MART"/>
    <property type="match status" value="1"/>
</dbReference>
<dbReference type="GO" id="GO:0005576">
    <property type="term" value="C:extracellular region"/>
    <property type="evidence" value="ECO:0007669"/>
    <property type="project" value="InterPro"/>
</dbReference>
<dbReference type="EMBL" id="CP043925">
    <property type="protein sequence ID" value="QHN10144.1"/>
    <property type="molecule type" value="Genomic_DNA"/>
</dbReference>
<evidence type="ECO:0000256" key="2">
    <source>
        <dbReference type="ARBA" id="ARBA00033021"/>
    </source>
</evidence>
<dbReference type="AlphaFoldDB" id="A0A6I7D606"/>
<comment type="catalytic activity">
    <reaction evidence="3">
        <text>L-arginyl-[protein] + NAD(+) = N(omega)-(ADP-D-ribosyl)-L-arginyl-[protein] + nicotinamide + H(+)</text>
        <dbReference type="Rhea" id="RHEA:19149"/>
        <dbReference type="Rhea" id="RHEA-COMP:10532"/>
        <dbReference type="Rhea" id="RHEA-COMP:15087"/>
        <dbReference type="ChEBI" id="CHEBI:15378"/>
        <dbReference type="ChEBI" id="CHEBI:17154"/>
        <dbReference type="ChEBI" id="CHEBI:29965"/>
        <dbReference type="ChEBI" id="CHEBI:57540"/>
        <dbReference type="ChEBI" id="CHEBI:142554"/>
        <dbReference type="EC" id="2.4.2.31"/>
    </reaction>
</comment>